<reference evidence="4" key="1">
    <citation type="submission" date="2016-04" db="UniProtKB">
        <authorList>
            <consortium name="WormBaseParasite"/>
        </authorList>
    </citation>
    <scope>IDENTIFICATION</scope>
</reference>
<gene>
    <name evidence="2" type="ORF">TASK_LOCUS3362</name>
</gene>
<dbReference type="EMBL" id="UYRS01018296">
    <property type="protein sequence ID" value="VDK31703.1"/>
    <property type="molecule type" value="Genomic_DNA"/>
</dbReference>
<proteinExistence type="predicted"/>
<evidence type="ECO:0000313" key="3">
    <source>
        <dbReference type="Proteomes" id="UP000282613"/>
    </source>
</evidence>
<organism evidence="4">
    <name type="scientific">Taenia asiatica</name>
    <name type="common">Asian tapeworm</name>
    <dbReference type="NCBI Taxonomy" id="60517"/>
    <lineage>
        <taxon>Eukaryota</taxon>
        <taxon>Metazoa</taxon>
        <taxon>Spiralia</taxon>
        <taxon>Lophotrochozoa</taxon>
        <taxon>Platyhelminthes</taxon>
        <taxon>Cestoda</taxon>
        <taxon>Eucestoda</taxon>
        <taxon>Cyclophyllidea</taxon>
        <taxon>Taeniidae</taxon>
        <taxon>Taenia</taxon>
    </lineage>
</organism>
<feature type="region of interest" description="Disordered" evidence="1">
    <location>
        <begin position="68"/>
        <end position="100"/>
    </location>
</feature>
<evidence type="ECO:0000256" key="1">
    <source>
        <dbReference type="SAM" id="MobiDB-lite"/>
    </source>
</evidence>
<evidence type="ECO:0000313" key="2">
    <source>
        <dbReference type="EMBL" id="VDK31703.1"/>
    </source>
</evidence>
<sequence>MRSARVGVVVNSKGEHVIPASRRPDEIMLVCINLISYLPKPVEQMRRKRDAFVIPGLSKEDAVALTRHRKATGEVVSNNRESKSSKNKKSKAKDISSGANRIQVMEQKKMKVVESPPVVEEELVVKSVKAWSEAKGEDESEEVKRHHLRVERKRLRQIARLAEKAAEGHTLNPDQQAKLARRAEVEALIAQLEASYVFPIACRTMPNTITFEREKLNQAMYQKLKKFIMNKRKREAEARYLCRSFILKWLPILTKVCQFSSSSSSTHGIHDPLAVNHNLGPAAFSGLDKRQMAIYGSLVPQQQQISSKGLLDGPVNNILGNREVTVQELQAISKYLVEFGAASGKIQSAETLNAINAGTISAFLNNPKLAAMVAASSFGSNPRSPSTSGLSTPTGVSSSATPGPPLSSGSGGGSGTFLPPAPTGYRGSITTGQSAQQIQLAQQLAAQQQAAALYASRGASQPQPPQSQ</sequence>
<dbReference type="Proteomes" id="UP000282613">
    <property type="component" value="Unassembled WGS sequence"/>
</dbReference>
<feature type="region of interest" description="Disordered" evidence="1">
    <location>
        <begin position="377"/>
        <end position="436"/>
    </location>
</feature>
<evidence type="ECO:0000313" key="4">
    <source>
        <dbReference type="WBParaSite" id="TASK_0000336101-mRNA-1"/>
    </source>
</evidence>
<dbReference type="STRING" id="60517.A0A0R3W0Y4"/>
<name>A0A0R3W0Y4_TAEAS</name>
<dbReference type="WBParaSite" id="TASK_0000336101-mRNA-1">
    <property type="protein sequence ID" value="TASK_0000336101-mRNA-1"/>
    <property type="gene ID" value="TASK_0000336101"/>
</dbReference>
<dbReference type="AlphaFoldDB" id="A0A0R3W0Y4"/>
<feature type="compositionally biased region" description="Low complexity" evidence="1">
    <location>
        <begin position="384"/>
        <end position="401"/>
    </location>
</feature>
<keyword evidence="3" id="KW-1185">Reference proteome</keyword>
<reference evidence="2 3" key="2">
    <citation type="submission" date="2018-11" db="EMBL/GenBank/DDBJ databases">
        <authorList>
            <consortium name="Pathogen Informatics"/>
        </authorList>
    </citation>
    <scope>NUCLEOTIDE SEQUENCE [LARGE SCALE GENOMIC DNA]</scope>
</reference>
<accession>A0A0R3W0Y4</accession>
<protein>
    <submittedName>
        <fullName evidence="4">BZIP domain-containing protein</fullName>
    </submittedName>
</protein>
<dbReference type="OrthoDB" id="6278185at2759"/>